<dbReference type="GeneID" id="108427752"/>
<dbReference type="PANTHER" id="PTHR10155">
    <property type="entry name" value="PHOSPHATIDYLINOSITOL 3-KINASE REGULATORY SUBUNIT"/>
    <property type="match status" value="1"/>
</dbReference>
<dbReference type="SMART" id="SM00252">
    <property type="entry name" value="SH2"/>
    <property type="match status" value="1"/>
</dbReference>
<dbReference type="SUPFAM" id="SSF158235">
    <property type="entry name" value="SOCS box-like"/>
    <property type="match status" value="1"/>
</dbReference>
<keyword evidence="3" id="KW-0734">Signal transduction inhibitor</keyword>
<dbReference type="FunFam" id="1.10.750.20:FF:000002">
    <property type="entry name" value="Suppressor of cytokine signaling 2"/>
    <property type="match status" value="1"/>
</dbReference>
<dbReference type="Gene3D" id="1.10.750.20">
    <property type="entry name" value="SOCS box"/>
    <property type="match status" value="1"/>
</dbReference>
<dbReference type="GO" id="GO:0005942">
    <property type="term" value="C:phosphatidylinositol 3-kinase complex"/>
    <property type="evidence" value="ECO:0007669"/>
    <property type="project" value="TreeGrafter"/>
</dbReference>
<dbReference type="InterPro" id="IPR036036">
    <property type="entry name" value="SOCS_box-like_dom_sf"/>
</dbReference>
<dbReference type="PRINTS" id="PR00401">
    <property type="entry name" value="SH2DOMAIN"/>
</dbReference>
<reference evidence="10 11" key="1">
    <citation type="submission" date="2020-10" db="EMBL/GenBank/DDBJ databases">
        <title>Pygocentrus nattereri (red-bellied piranha) genome, fPygNat1, primary haplotype.</title>
        <authorList>
            <person name="Myers G."/>
            <person name="Meyer A."/>
            <person name="Karagic N."/>
            <person name="Pippel M."/>
            <person name="Winkler S."/>
            <person name="Tracey A."/>
            <person name="Wood J."/>
            <person name="Formenti G."/>
            <person name="Howe K."/>
            <person name="Fedrigo O."/>
            <person name="Jarvis E.D."/>
        </authorList>
    </citation>
    <scope>NUCLEOTIDE SEQUENCE [LARGE SCALE GENOMIC DNA]</scope>
</reference>
<evidence type="ECO:0000256" key="5">
    <source>
        <dbReference type="ARBA" id="ARBA00022999"/>
    </source>
</evidence>
<evidence type="ECO:0000313" key="10">
    <source>
        <dbReference type="Ensembl" id="ENSPNAP00000054397.1"/>
    </source>
</evidence>
<dbReference type="PANTHER" id="PTHR10155:SF7">
    <property type="entry name" value="SUPPRESSOR OF CYTOKINE SIGNALING 2"/>
    <property type="match status" value="1"/>
</dbReference>
<keyword evidence="11" id="KW-1185">Reference proteome</keyword>
<dbReference type="SMART" id="SM00969">
    <property type="entry name" value="SOCS_box"/>
    <property type="match status" value="1"/>
</dbReference>
<evidence type="ECO:0000256" key="3">
    <source>
        <dbReference type="ARBA" id="ARBA00022700"/>
    </source>
</evidence>
<dbReference type="GO" id="GO:0035556">
    <property type="term" value="P:intracellular signal transduction"/>
    <property type="evidence" value="ECO:0007669"/>
    <property type="project" value="InterPro"/>
</dbReference>
<sequence length="256" mass="28779">MGHTQCISRSAGTEQVLVQRGNCGLDAPGQPLPEPPGPRVLHGQEIVPNIQREKSHIAIQVKDRELEPNREESSEDAKRLQKAMTHLNESGWYWGSLTAAEAKELLNGALDGSFLLRDSSNPGYLLTLSVKTSLGTTHLRVEYSEGQFGFDSMVMARPHLRQFKGAVDLVQYYALAYRRQAAHRDPETDRNVQNTGTPQAASETTLQLKLTRPRHKTTCSLQHLCRVVINQHSRNHRDLPLPGRLKDFLLEYPFVL</sequence>
<dbReference type="Proteomes" id="UP001501920">
    <property type="component" value="Chromosome 9"/>
</dbReference>
<dbReference type="PROSITE" id="PS50001">
    <property type="entry name" value="SH2"/>
    <property type="match status" value="1"/>
</dbReference>
<dbReference type="PROSITE" id="PS50225">
    <property type="entry name" value="SOCS"/>
    <property type="match status" value="1"/>
</dbReference>
<keyword evidence="4" id="KW-0833">Ubl conjugation pathway</keyword>
<keyword evidence="2" id="KW-0341">Growth regulation</keyword>
<evidence type="ECO:0000259" key="9">
    <source>
        <dbReference type="PROSITE" id="PS50225"/>
    </source>
</evidence>
<evidence type="ECO:0000313" key="11">
    <source>
        <dbReference type="Proteomes" id="UP001501920"/>
    </source>
</evidence>
<dbReference type="SUPFAM" id="SSF55550">
    <property type="entry name" value="SH2 domain"/>
    <property type="match status" value="1"/>
</dbReference>
<dbReference type="Gene3D" id="3.30.505.10">
    <property type="entry name" value="SH2 domain"/>
    <property type="match status" value="1"/>
</dbReference>
<feature type="domain" description="SH2" evidence="8">
    <location>
        <begin position="92"/>
        <end position="173"/>
    </location>
</feature>
<evidence type="ECO:0008006" key="12">
    <source>
        <dbReference type="Google" id="ProtNLM"/>
    </source>
</evidence>
<evidence type="ECO:0000256" key="1">
    <source>
        <dbReference type="ARBA" id="ARBA00004906"/>
    </source>
</evidence>
<dbReference type="GO" id="GO:0046935">
    <property type="term" value="F:1-phosphatidylinositol-3-kinase regulator activity"/>
    <property type="evidence" value="ECO:0007669"/>
    <property type="project" value="TreeGrafter"/>
</dbReference>
<accession>A0AAR2JVX3</accession>
<dbReference type="GO" id="GO:0009968">
    <property type="term" value="P:negative regulation of signal transduction"/>
    <property type="evidence" value="ECO:0007669"/>
    <property type="project" value="UniProtKB-KW"/>
</dbReference>
<feature type="region of interest" description="Disordered" evidence="7">
    <location>
        <begin position="183"/>
        <end position="208"/>
    </location>
</feature>
<dbReference type="SMART" id="SM00253">
    <property type="entry name" value="SOCS"/>
    <property type="match status" value="1"/>
</dbReference>
<reference evidence="10" key="2">
    <citation type="submission" date="2025-08" db="UniProtKB">
        <authorList>
            <consortium name="Ensembl"/>
        </authorList>
    </citation>
    <scope>IDENTIFICATION</scope>
</reference>
<dbReference type="GeneTree" id="ENSGT00940000157983"/>
<dbReference type="RefSeq" id="XP_017553692.1">
    <property type="nucleotide sequence ID" value="XM_017698203.2"/>
</dbReference>
<comment type="pathway">
    <text evidence="1">Protein modification; protein ubiquitination.</text>
</comment>
<protein>
    <recommendedName>
        <fullName evidence="12">Suppressor of cytokine signaling 2</fullName>
    </recommendedName>
</protein>
<dbReference type="Ensembl" id="ENSPNAT00000054438.1">
    <property type="protein sequence ID" value="ENSPNAP00000054397.1"/>
    <property type="gene ID" value="ENSPNAG00000033013.1"/>
</dbReference>
<evidence type="ECO:0000256" key="4">
    <source>
        <dbReference type="ARBA" id="ARBA00022786"/>
    </source>
</evidence>
<dbReference type="InterPro" id="IPR000980">
    <property type="entry name" value="SH2"/>
</dbReference>
<evidence type="ECO:0000256" key="2">
    <source>
        <dbReference type="ARBA" id="ARBA00022604"/>
    </source>
</evidence>
<dbReference type="Pfam" id="PF00017">
    <property type="entry name" value="SH2"/>
    <property type="match status" value="1"/>
</dbReference>
<dbReference type="Pfam" id="PF07525">
    <property type="entry name" value="SOCS_box"/>
    <property type="match status" value="1"/>
</dbReference>
<evidence type="ECO:0000256" key="7">
    <source>
        <dbReference type="SAM" id="MobiDB-lite"/>
    </source>
</evidence>
<dbReference type="CDD" id="cd03717">
    <property type="entry name" value="SOCS_SOCS_like"/>
    <property type="match status" value="1"/>
</dbReference>
<name>A0AAR2JVX3_PYGNA</name>
<organism evidence="10 11">
    <name type="scientific">Pygocentrus nattereri</name>
    <name type="common">Red-bellied piranha</name>
    <dbReference type="NCBI Taxonomy" id="42514"/>
    <lineage>
        <taxon>Eukaryota</taxon>
        <taxon>Metazoa</taxon>
        <taxon>Chordata</taxon>
        <taxon>Craniata</taxon>
        <taxon>Vertebrata</taxon>
        <taxon>Euteleostomi</taxon>
        <taxon>Actinopterygii</taxon>
        <taxon>Neopterygii</taxon>
        <taxon>Teleostei</taxon>
        <taxon>Ostariophysi</taxon>
        <taxon>Characiformes</taxon>
        <taxon>Characoidei</taxon>
        <taxon>Pygocentrus</taxon>
    </lineage>
</organism>
<dbReference type="GO" id="GO:0046854">
    <property type="term" value="P:phosphatidylinositol phosphate biosynthetic process"/>
    <property type="evidence" value="ECO:0007669"/>
    <property type="project" value="TreeGrafter"/>
</dbReference>
<feature type="compositionally biased region" description="Polar residues" evidence="7">
    <location>
        <begin position="191"/>
        <end position="208"/>
    </location>
</feature>
<reference evidence="10" key="3">
    <citation type="submission" date="2025-09" db="UniProtKB">
        <authorList>
            <consortium name="Ensembl"/>
        </authorList>
    </citation>
    <scope>IDENTIFICATION</scope>
</reference>
<proteinExistence type="predicted"/>
<dbReference type="AlphaFoldDB" id="A0AAR2JVX3"/>
<evidence type="ECO:0000256" key="6">
    <source>
        <dbReference type="PROSITE-ProRule" id="PRU00191"/>
    </source>
</evidence>
<keyword evidence="5 6" id="KW-0727">SH2 domain</keyword>
<dbReference type="RefSeq" id="XP_017553691.1">
    <property type="nucleotide sequence ID" value="XM_017698202.2"/>
</dbReference>
<dbReference type="InterPro" id="IPR036860">
    <property type="entry name" value="SH2_dom_sf"/>
</dbReference>
<dbReference type="InterPro" id="IPR001496">
    <property type="entry name" value="SOCS_box"/>
</dbReference>
<evidence type="ECO:0000259" key="8">
    <source>
        <dbReference type="PROSITE" id="PS50001"/>
    </source>
</evidence>
<feature type="domain" description="SOCS box" evidence="9">
    <location>
        <begin position="205"/>
        <end position="255"/>
    </location>
</feature>